<protein>
    <submittedName>
        <fullName evidence="7">MFS domain-containing protein</fullName>
    </submittedName>
</protein>
<evidence type="ECO:0000256" key="4">
    <source>
        <dbReference type="ARBA" id="ARBA00023136"/>
    </source>
</evidence>
<accession>A0A5K3FR96</accession>
<keyword evidence="4 5" id="KW-0472">Membrane</keyword>
<feature type="transmembrane region" description="Helical" evidence="5">
    <location>
        <begin position="72"/>
        <end position="93"/>
    </location>
</feature>
<feature type="transmembrane region" description="Helical" evidence="5">
    <location>
        <begin position="6"/>
        <end position="31"/>
    </location>
</feature>
<comment type="subcellular location">
    <subcellularLocation>
        <location evidence="1">Membrane</location>
        <topology evidence="1">Multi-pass membrane protein</topology>
    </subcellularLocation>
</comment>
<evidence type="ECO:0000256" key="5">
    <source>
        <dbReference type="SAM" id="Phobius"/>
    </source>
</evidence>
<evidence type="ECO:0000256" key="2">
    <source>
        <dbReference type="ARBA" id="ARBA00022692"/>
    </source>
</evidence>
<dbReference type="PROSITE" id="PS50850">
    <property type="entry name" value="MFS"/>
    <property type="match status" value="1"/>
</dbReference>
<name>A0A5K3FR96_MESCO</name>
<sequence>MHFFRLGMLLSLGILVVGPYSLITTVVSADLGTDQSLQGNTKALSTVVAIIDGMGSLGAAAGPFIVGLIVGYGWLYIFLVMMLFLILSILFLLRRIVKELQTVCRPTVAYVQMP</sequence>
<organism evidence="7">
    <name type="scientific">Mesocestoides corti</name>
    <name type="common">Flatworm</name>
    <dbReference type="NCBI Taxonomy" id="53468"/>
    <lineage>
        <taxon>Eukaryota</taxon>
        <taxon>Metazoa</taxon>
        <taxon>Spiralia</taxon>
        <taxon>Lophotrochozoa</taxon>
        <taxon>Platyhelminthes</taxon>
        <taxon>Cestoda</taxon>
        <taxon>Eucestoda</taxon>
        <taxon>Cyclophyllidea</taxon>
        <taxon>Mesocestoididae</taxon>
        <taxon>Mesocestoides</taxon>
    </lineage>
</organism>
<keyword evidence="2 5" id="KW-0812">Transmembrane</keyword>
<dbReference type="GO" id="GO:0061513">
    <property type="term" value="F:glucose 6-phosphate:phosphate antiporter activity"/>
    <property type="evidence" value="ECO:0007669"/>
    <property type="project" value="TreeGrafter"/>
</dbReference>
<feature type="domain" description="Major facilitator superfamily (MFS) profile" evidence="6">
    <location>
        <begin position="1"/>
        <end position="114"/>
    </location>
</feature>
<dbReference type="WBParaSite" id="MCU_009345-RA">
    <property type="protein sequence ID" value="MCU_009345-RA"/>
    <property type="gene ID" value="MCU_009345"/>
</dbReference>
<keyword evidence="3 5" id="KW-1133">Transmembrane helix</keyword>
<dbReference type="InterPro" id="IPR036259">
    <property type="entry name" value="MFS_trans_sf"/>
</dbReference>
<evidence type="ECO:0000256" key="3">
    <source>
        <dbReference type="ARBA" id="ARBA00022989"/>
    </source>
</evidence>
<feature type="transmembrane region" description="Helical" evidence="5">
    <location>
        <begin position="43"/>
        <end position="66"/>
    </location>
</feature>
<dbReference type="GO" id="GO:0005789">
    <property type="term" value="C:endoplasmic reticulum membrane"/>
    <property type="evidence" value="ECO:0007669"/>
    <property type="project" value="TreeGrafter"/>
</dbReference>
<dbReference type="AlphaFoldDB" id="A0A5K3FR96"/>
<evidence type="ECO:0000259" key="6">
    <source>
        <dbReference type="PROSITE" id="PS50850"/>
    </source>
</evidence>
<proteinExistence type="predicted"/>
<dbReference type="SUPFAM" id="SSF103473">
    <property type="entry name" value="MFS general substrate transporter"/>
    <property type="match status" value="1"/>
</dbReference>
<reference evidence="7" key="1">
    <citation type="submission" date="2019-11" db="UniProtKB">
        <authorList>
            <consortium name="WormBaseParasite"/>
        </authorList>
    </citation>
    <scope>IDENTIFICATION</scope>
</reference>
<dbReference type="GO" id="GO:0035435">
    <property type="term" value="P:phosphate ion transmembrane transport"/>
    <property type="evidence" value="ECO:0007669"/>
    <property type="project" value="TreeGrafter"/>
</dbReference>
<dbReference type="PANTHER" id="PTHR43184">
    <property type="entry name" value="MAJOR FACILITATOR SUPERFAMILY TRANSPORTER 16, ISOFORM B"/>
    <property type="match status" value="1"/>
</dbReference>
<dbReference type="PANTHER" id="PTHR43184:SF12">
    <property type="entry name" value="SUGAR PHOSPHATE EXCHANGER 3"/>
    <property type="match status" value="1"/>
</dbReference>
<evidence type="ECO:0000256" key="1">
    <source>
        <dbReference type="ARBA" id="ARBA00004141"/>
    </source>
</evidence>
<dbReference type="Gene3D" id="1.20.1250.20">
    <property type="entry name" value="MFS general substrate transporter like domains"/>
    <property type="match status" value="1"/>
</dbReference>
<dbReference type="InterPro" id="IPR020846">
    <property type="entry name" value="MFS_dom"/>
</dbReference>
<evidence type="ECO:0000313" key="7">
    <source>
        <dbReference type="WBParaSite" id="MCU_009345-RA"/>
    </source>
</evidence>